<keyword evidence="1" id="KW-0285">Flavoprotein</keyword>
<keyword evidence="8" id="KW-1185">Reference proteome</keyword>
<dbReference type="CDD" id="cd01094">
    <property type="entry name" value="Alkanesulfonate_monoxygenase"/>
    <property type="match status" value="1"/>
</dbReference>
<dbReference type="InterPro" id="IPR036661">
    <property type="entry name" value="Luciferase-like_sf"/>
</dbReference>
<feature type="domain" description="Luciferase-like" evidence="6">
    <location>
        <begin position="26"/>
        <end position="319"/>
    </location>
</feature>
<proteinExistence type="predicted"/>
<sequence>MPVEFVGGLFPRDQLNPRSAYNRKLDLTWLRDLARAHEHADFDRVLIANGGGDPLFLAAYAASHTEKLGFMLAHRPALVPPTLAARTLATLDHTTGGRIRVHTVTGHTAEPEHGEQLLDKKARYERADEYLQVLKKIWTSETPFDFDGKYFQIRGGFSPIKPIQQPHIPISLGGSSEAAYHVAVRHTDLYALWAEPYAQIAERIAKLKAVAAEHQVTAPRVSLSARLIIGKTEKLAWEKAHTIAATLKQNSVDAPRSDRGQSGGAERQVSIAEQGDRHDKYLYIGTASAIGFGTDSTSLVGTPEQIVEALLDYYDLGVTTFLNRGYEPLYDAIEYGRWIIGSVREEVARREQSQAKQQEKAAFAAKEKAHALA</sequence>
<evidence type="ECO:0000256" key="5">
    <source>
        <dbReference type="SAM" id="MobiDB-lite"/>
    </source>
</evidence>
<comment type="caution">
    <text evidence="7">The sequence shown here is derived from an EMBL/GenBank/DDBJ whole genome shotgun (WGS) entry which is preliminary data.</text>
</comment>
<dbReference type="Gene3D" id="3.20.20.30">
    <property type="entry name" value="Luciferase-like domain"/>
    <property type="match status" value="1"/>
</dbReference>
<dbReference type="PANTHER" id="PTHR42847:SF4">
    <property type="entry name" value="ALKANESULFONATE MONOOXYGENASE-RELATED"/>
    <property type="match status" value="1"/>
</dbReference>
<keyword evidence="3" id="KW-0560">Oxidoreductase</keyword>
<evidence type="ECO:0000256" key="3">
    <source>
        <dbReference type="ARBA" id="ARBA00023002"/>
    </source>
</evidence>
<dbReference type="InterPro" id="IPR050172">
    <property type="entry name" value="SsuD_RutA_monooxygenase"/>
</dbReference>
<evidence type="ECO:0000256" key="4">
    <source>
        <dbReference type="ARBA" id="ARBA00023033"/>
    </source>
</evidence>
<gene>
    <name evidence="7" type="ORF">C4F51_05290</name>
</gene>
<dbReference type="EMBL" id="PRDL01000001">
    <property type="protein sequence ID" value="MBE8716600.1"/>
    <property type="molecule type" value="Genomic_DNA"/>
</dbReference>
<dbReference type="RefSeq" id="WP_193907785.1">
    <property type="nucleotide sequence ID" value="NZ_PRDL01000001.1"/>
</dbReference>
<dbReference type="PANTHER" id="PTHR42847">
    <property type="entry name" value="ALKANESULFONATE MONOOXYGENASE"/>
    <property type="match status" value="1"/>
</dbReference>
<dbReference type="AlphaFoldDB" id="A0A928V3M6"/>
<dbReference type="Proteomes" id="UP000652567">
    <property type="component" value="Unassembled WGS sequence"/>
</dbReference>
<name>A0A928V3M6_9GAMM</name>
<reference evidence="7" key="1">
    <citation type="submission" date="2018-07" db="EMBL/GenBank/DDBJ databases">
        <title>Genome assembly of strain Ka43.</title>
        <authorList>
            <person name="Kukolya J."/>
            <person name="Nagy I."/>
            <person name="Horvath B."/>
            <person name="Toth A."/>
        </authorList>
    </citation>
    <scope>NUCLEOTIDE SEQUENCE</scope>
    <source>
        <strain evidence="7">KB43</strain>
    </source>
</reference>
<keyword evidence="2" id="KW-0288">FMN</keyword>
<evidence type="ECO:0000259" key="6">
    <source>
        <dbReference type="Pfam" id="PF00296"/>
    </source>
</evidence>
<accession>A0A928V3M6</accession>
<dbReference type="InterPro" id="IPR011251">
    <property type="entry name" value="Luciferase-like_dom"/>
</dbReference>
<dbReference type="GO" id="GO:0004497">
    <property type="term" value="F:monooxygenase activity"/>
    <property type="evidence" value="ECO:0007669"/>
    <property type="project" value="UniProtKB-KW"/>
</dbReference>
<evidence type="ECO:0000256" key="1">
    <source>
        <dbReference type="ARBA" id="ARBA00022630"/>
    </source>
</evidence>
<feature type="region of interest" description="Disordered" evidence="5">
    <location>
        <begin position="248"/>
        <end position="271"/>
    </location>
</feature>
<dbReference type="SUPFAM" id="SSF51679">
    <property type="entry name" value="Bacterial luciferase-like"/>
    <property type="match status" value="1"/>
</dbReference>
<protein>
    <submittedName>
        <fullName evidence="7">LLM class flavin-dependent oxidoreductase</fullName>
    </submittedName>
</protein>
<evidence type="ECO:0000313" key="8">
    <source>
        <dbReference type="Proteomes" id="UP000652567"/>
    </source>
</evidence>
<keyword evidence="4" id="KW-0503">Monooxygenase</keyword>
<dbReference type="Pfam" id="PF00296">
    <property type="entry name" value="Bac_luciferase"/>
    <property type="match status" value="1"/>
</dbReference>
<dbReference type="GO" id="GO:0016705">
    <property type="term" value="F:oxidoreductase activity, acting on paired donors, with incorporation or reduction of molecular oxygen"/>
    <property type="evidence" value="ECO:0007669"/>
    <property type="project" value="InterPro"/>
</dbReference>
<evidence type="ECO:0000256" key="2">
    <source>
        <dbReference type="ARBA" id="ARBA00022643"/>
    </source>
</evidence>
<evidence type="ECO:0000313" key="7">
    <source>
        <dbReference type="EMBL" id="MBE8716600.1"/>
    </source>
</evidence>
<organism evidence="7 8">
    <name type="scientific">Cellvibrio polysaccharolyticus</name>
    <dbReference type="NCBI Taxonomy" id="2082724"/>
    <lineage>
        <taxon>Bacteria</taxon>
        <taxon>Pseudomonadati</taxon>
        <taxon>Pseudomonadota</taxon>
        <taxon>Gammaproteobacteria</taxon>
        <taxon>Cellvibrionales</taxon>
        <taxon>Cellvibrionaceae</taxon>
        <taxon>Cellvibrio</taxon>
    </lineage>
</organism>